<dbReference type="EMBL" id="UAUU01000009">
    <property type="protein sequence ID" value="SPZ88634.1"/>
    <property type="molecule type" value="Genomic_DNA"/>
</dbReference>
<dbReference type="Gene3D" id="3.40.50.300">
    <property type="entry name" value="P-loop containing nucleotide triphosphate hydrolases"/>
    <property type="match status" value="1"/>
</dbReference>
<gene>
    <name evidence="1" type="ORF">NCTC11343_03600</name>
</gene>
<dbReference type="SUPFAM" id="SSF53795">
    <property type="entry name" value="PEP carboxykinase-like"/>
    <property type="match status" value="1"/>
</dbReference>
<dbReference type="RefSeq" id="WP_239468784.1">
    <property type="nucleotide sequence ID" value="NZ_CP069793.1"/>
</dbReference>
<sequence length="318" mass="36346">MKSQTKHIIASKSNKNQYYRIAGHLLKINFPDEIILQDYLPSFEPFICDPTDDKENILIHTDIILQKAPPSPFESKLLSDISILWENRFCFEESEEHYITTVLGEKGQMNWKMFSSKDFKKAKIFANIVDKEQQNGILSWLMMVSYGQAVLPYRTIMIHGSVIKQGNKAFVFLGKSGTGKSTHSRLWLQHIPGTSLLNDDNPVIRINDNNEVEIFGTPWSGKTPCYKNEKSNLTAIIRLRQAPENKLAWLSDTQAFIGLLPSTSSIRWNRRLFDLMNNTVSEIIDQIPIGLLDCLPDQAAALLCYKEIKSKTKTISYE</sequence>
<evidence type="ECO:0000313" key="1">
    <source>
        <dbReference type="EMBL" id="SPZ88634.1"/>
    </source>
</evidence>
<evidence type="ECO:0000313" key="2">
    <source>
        <dbReference type="Proteomes" id="UP000251241"/>
    </source>
</evidence>
<evidence type="ECO:0008006" key="3">
    <source>
        <dbReference type="Google" id="ProtNLM"/>
    </source>
</evidence>
<dbReference type="Proteomes" id="UP000251241">
    <property type="component" value="Unassembled WGS sequence"/>
</dbReference>
<dbReference type="AlphaFoldDB" id="A0A2X2J4R0"/>
<dbReference type="GeneID" id="97183449"/>
<organism evidence="1 2">
    <name type="scientific">Sphingobacterium multivorum</name>
    <dbReference type="NCBI Taxonomy" id="28454"/>
    <lineage>
        <taxon>Bacteria</taxon>
        <taxon>Pseudomonadati</taxon>
        <taxon>Bacteroidota</taxon>
        <taxon>Sphingobacteriia</taxon>
        <taxon>Sphingobacteriales</taxon>
        <taxon>Sphingobacteriaceae</taxon>
        <taxon>Sphingobacterium</taxon>
    </lineage>
</organism>
<name>A0A2X2J4R0_SPHMU</name>
<proteinExistence type="predicted"/>
<dbReference type="InterPro" id="IPR027417">
    <property type="entry name" value="P-loop_NTPase"/>
</dbReference>
<accession>A0A2X2J4R0</accession>
<reference evidence="1 2" key="1">
    <citation type="submission" date="2018-06" db="EMBL/GenBank/DDBJ databases">
        <authorList>
            <consortium name="Pathogen Informatics"/>
            <person name="Doyle S."/>
        </authorList>
    </citation>
    <scope>NUCLEOTIDE SEQUENCE [LARGE SCALE GENOMIC DNA]</scope>
    <source>
        <strain evidence="1 2">NCTC11343</strain>
    </source>
</reference>
<protein>
    <recommendedName>
        <fullName evidence="3">Phosphoenolpyruvate carboxykinase</fullName>
    </recommendedName>
</protein>